<gene>
    <name evidence="2" type="primary">LOC107765403</name>
</gene>
<accession>A0AC58UEG1</accession>
<dbReference type="Proteomes" id="UP000790787">
    <property type="component" value="Chromosome 4"/>
</dbReference>
<organism evidence="1 2">
    <name type="scientific">Nicotiana tabacum</name>
    <name type="common">Common tobacco</name>
    <dbReference type="NCBI Taxonomy" id="4097"/>
    <lineage>
        <taxon>Eukaryota</taxon>
        <taxon>Viridiplantae</taxon>
        <taxon>Streptophyta</taxon>
        <taxon>Embryophyta</taxon>
        <taxon>Tracheophyta</taxon>
        <taxon>Spermatophyta</taxon>
        <taxon>Magnoliopsida</taxon>
        <taxon>eudicotyledons</taxon>
        <taxon>Gunneridae</taxon>
        <taxon>Pentapetalae</taxon>
        <taxon>asterids</taxon>
        <taxon>lamiids</taxon>
        <taxon>Solanales</taxon>
        <taxon>Solanaceae</taxon>
        <taxon>Nicotianoideae</taxon>
        <taxon>Nicotianeae</taxon>
        <taxon>Nicotiana</taxon>
    </lineage>
</organism>
<protein>
    <submittedName>
        <fullName evidence="2">Uncharacterized protein LOC107765403 isoform X3</fullName>
    </submittedName>
</protein>
<name>A0AC58UEG1_TOBAC</name>
<reference evidence="1" key="1">
    <citation type="journal article" date="2014" name="Nat. Commun.">
        <title>The tobacco genome sequence and its comparison with those of tomato and potato.</title>
        <authorList>
            <person name="Sierro N."/>
            <person name="Battey J.N."/>
            <person name="Ouadi S."/>
            <person name="Bakaher N."/>
            <person name="Bovet L."/>
            <person name="Willig A."/>
            <person name="Goepfert S."/>
            <person name="Peitsch M.C."/>
            <person name="Ivanov N.V."/>
        </authorList>
    </citation>
    <scope>NUCLEOTIDE SEQUENCE [LARGE SCALE GENOMIC DNA]</scope>
</reference>
<evidence type="ECO:0000313" key="2">
    <source>
        <dbReference type="RefSeq" id="XP_075107877.1"/>
    </source>
</evidence>
<reference evidence="2" key="2">
    <citation type="submission" date="2025-08" db="UniProtKB">
        <authorList>
            <consortium name="RefSeq"/>
        </authorList>
    </citation>
    <scope>IDENTIFICATION</scope>
    <source>
        <tissue evidence="2">Leaf</tissue>
    </source>
</reference>
<dbReference type="RefSeq" id="XP_075107877.1">
    <property type="nucleotide sequence ID" value="XM_075251776.1"/>
</dbReference>
<proteinExistence type="predicted"/>
<evidence type="ECO:0000313" key="1">
    <source>
        <dbReference type="Proteomes" id="UP000790787"/>
    </source>
</evidence>
<sequence>MRLYSPRLYQGGLIKLARQDNKAPFSSIDEARDRGWMGRFVRIRTSDPIPTEDMSFPEKWNMHLVAQMPELKQWVEGLVSQKPYSERAWMELSKGRWEARNHGLGKDVAMRPPSGDKEVLPQPHAPKQAKDKKRTGSEFLGLGTEKTGEEVSQAKGGHRCYDFGLNSLIKG</sequence>
<keyword evidence="1" id="KW-1185">Reference proteome</keyword>